<evidence type="ECO:0000313" key="2">
    <source>
        <dbReference type="Proteomes" id="UP000316747"/>
    </source>
</evidence>
<gene>
    <name evidence="1" type="ORF">FBY41_3904</name>
</gene>
<dbReference type="AlphaFoldDB" id="A0A543HJN0"/>
<evidence type="ECO:0000313" key="1">
    <source>
        <dbReference type="EMBL" id="TQM58536.1"/>
    </source>
</evidence>
<keyword evidence="2" id="KW-1185">Reference proteome</keyword>
<accession>A0A543HJN0</accession>
<protein>
    <submittedName>
        <fullName evidence="1">Uncharacterized protein</fullName>
    </submittedName>
</protein>
<dbReference type="RefSeq" id="WP_260439903.1">
    <property type="nucleotide sequence ID" value="NZ_VFPM01000003.1"/>
</dbReference>
<dbReference type="Proteomes" id="UP000316747">
    <property type="component" value="Unassembled WGS sequence"/>
</dbReference>
<comment type="caution">
    <text evidence="1">The sequence shown here is derived from an EMBL/GenBank/DDBJ whole genome shotgun (WGS) entry which is preliminary data.</text>
</comment>
<sequence>MGSGHADFDIEIVGAPPTYAVCVLVARMGLRPVSWQTTILSLDE</sequence>
<organism evidence="1 2">
    <name type="scientific">Humibacillus xanthopallidus</name>
    <dbReference type="NCBI Taxonomy" id="412689"/>
    <lineage>
        <taxon>Bacteria</taxon>
        <taxon>Bacillati</taxon>
        <taxon>Actinomycetota</taxon>
        <taxon>Actinomycetes</taxon>
        <taxon>Micrococcales</taxon>
        <taxon>Intrasporangiaceae</taxon>
        <taxon>Humibacillus</taxon>
    </lineage>
</organism>
<dbReference type="EMBL" id="VFPM01000003">
    <property type="protein sequence ID" value="TQM58536.1"/>
    <property type="molecule type" value="Genomic_DNA"/>
</dbReference>
<reference evidence="1 2" key="1">
    <citation type="submission" date="2019-06" db="EMBL/GenBank/DDBJ databases">
        <title>Genome sequencing of plant associated microbes to promote plant fitness in Sorghum bicolor and Oryza sativa.</title>
        <authorList>
            <person name="Coleman-Derr D."/>
        </authorList>
    </citation>
    <scope>NUCLEOTIDE SEQUENCE [LARGE SCALE GENOMIC DNA]</scope>
    <source>
        <strain evidence="1 2">KV-663</strain>
    </source>
</reference>
<proteinExistence type="predicted"/>
<name>A0A543HJN0_9MICO</name>